<evidence type="ECO:0000313" key="7">
    <source>
        <dbReference type="EMBL" id="MBW41393.1"/>
    </source>
</evidence>
<organism evidence="7">
    <name type="scientific">Anopheles triannulatus</name>
    <dbReference type="NCBI Taxonomy" id="58253"/>
    <lineage>
        <taxon>Eukaryota</taxon>
        <taxon>Metazoa</taxon>
        <taxon>Ecdysozoa</taxon>
        <taxon>Arthropoda</taxon>
        <taxon>Hexapoda</taxon>
        <taxon>Insecta</taxon>
        <taxon>Pterygota</taxon>
        <taxon>Neoptera</taxon>
        <taxon>Endopterygota</taxon>
        <taxon>Diptera</taxon>
        <taxon>Nematocera</taxon>
        <taxon>Culicoidea</taxon>
        <taxon>Culicidae</taxon>
        <taxon>Anophelinae</taxon>
        <taxon>Anopheles</taxon>
    </lineage>
</organism>
<evidence type="ECO:0000256" key="5">
    <source>
        <dbReference type="SAM" id="MobiDB-lite"/>
    </source>
</evidence>
<dbReference type="InterPro" id="IPR011993">
    <property type="entry name" value="PH-like_dom_sf"/>
</dbReference>
<feature type="compositionally biased region" description="Polar residues" evidence="5">
    <location>
        <begin position="252"/>
        <end position="262"/>
    </location>
</feature>
<sequence length="262" mass="28306">MTSETGEYESVVLVKQEVFVYKIPPRQSNRSYRAADWNLTEPIWTGRLRMVSKGRSLCVKLEDKTSGSLFANCPIESYPGVAIEAVSDSSRYFVLRIQDDNGRTAFIGLGFGDRSDSFDLNVALQDHFKWVKNEEKIEKEKVEPKQQLDLGFKEGETIKINMKITKKDGSEVSSRLNNKKAASGGLLPPPPGGNKINPATPGSTSSPSHQPSATLTAAAAAGTAGAQTEWGEFTSAGVQGGTGEQAATATTPSKTNANWVQF</sequence>
<protein>
    <submittedName>
        <fullName evidence="7">Putative adaptin ear-binding coat-associated protein 2</fullName>
    </submittedName>
</protein>
<evidence type="ECO:0000256" key="1">
    <source>
        <dbReference type="ARBA" id="ARBA00007736"/>
    </source>
</evidence>
<dbReference type="EMBL" id="GGFK01008072">
    <property type="protein sequence ID" value="MBW41393.1"/>
    <property type="molecule type" value="Transcribed_RNA"/>
</dbReference>
<keyword evidence="2" id="KW-0813">Transport</keyword>
<name>A0A2M4AKT2_9DIPT</name>
<keyword evidence="3" id="KW-0254">Endocytosis</keyword>
<feature type="compositionally biased region" description="Polar residues" evidence="5">
    <location>
        <begin position="200"/>
        <end position="212"/>
    </location>
</feature>
<evidence type="ECO:0000256" key="4">
    <source>
        <dbReference type="ARBA" id="ARBA00022927"/>
    </source>
</evidence>
<evidence type="ECO:0000256" key="3">
    <source>
        <dbReference type="ARBA" id="ARBA00022583"/>
    </source>
</evidence>
<feature type="compositionally biased region" description="Low complexity" evidence="5">
    <location>
        <begin position="213"/>
        <end position="226"/>
    </location>
</feature>
<dbReference type="GO" id="GO:0030125">
    <property type="term" value="C:clathrin vesicle coat"/>
    <property type="evidence" value="ECO:0007669"/>
    <property type="project" value="TreeGrafter"/>
</dbReference>
<dbReference type="Gene3D" id="2.30.29.30">
    <property type="entry name" value="Pleckstrin-homology domain (PH domain)/Phosphotyrosine-binding domain (PTB)"/>
    <property type="match status" value="1"/>
</dbReference>
<dbReference type="GO" id="GO:0015031">
    <property type="term" value="P:protein transport"/>
    <property type="evidence" value="ECO:0007669"/>
    <property type="project" value="UniProtKB-KW"/>
</dbReference>
<dbReference type="FunFam" id="2.30.29.30:FF:000064">
    <property type="entry name" value="Adaptin ear-binding coat-associated protein 1"/>
    <property type="match status" value="1"/>
</dbReference>
<dbReference type="Pfam" id="PF07933">
    <property type="entry name" value="DUF1681"/>
    <property type="match status" value="1"/>
</dbReference>
<dbReference type="CDD" id="cd13228">
    <property type="entry name" value="PHear_NECAP"/>
    <property type="match status" value="1"/>
</dbReference>
<dbReference type="InterPro" id="IPR012466">
    <property type="entry name" value="NECAP_PHear"/>
</dbReference>
<reference evidence="7" key="1">
    <citation type="submission" date="2018-01" db="EMBL/GenBank/DDBJ databases">
        <title>An insight into the sialome of Amazonian anophelines.</title>
        <authorList>
            <person name="Ribeiro J.M."/>
            <person name="Scarpassa V."/>
            <person name="Calvo E."/>
        </authorList>
    </citation>
    <scope>NUCLEOTIDE SEQUENCE</scope>
    <source>
        <tissue evidence="7">Salivary glands</tissue>
    </source>
</reference>
<proteinExistence type="inferred from homology"/>
<keyword evidence="4" id="KW-0653">Protein transport</keyword>
<dbReference type="AlphaFoldDB" id="A0A2M4AKT2"/>
<dbReference type="GO" id="GO:0006897">
    <property type="term" value="P:endocytosis"/>
    <property type="evidence" value="ECO:0007669"/>
    <property type="project" value="UniProtKB-KW"/>
</dbReference>
<dbReference type="SUPFAM" id="SSF50729">
    <property type="entry name" value="PH domain-like"/>
    <property type="match status" value="1"/>
</dbReference>
<accession>A0A2M4AKT2</accession>
<evidence type="ECO:0000259" key="6">
    <source>
        <dbReference type="Pfam" id="PF07933"/>
    </source>
</evidence>
<dbReference type="PANTHER" id="PTHR12847">
    <property type="entry name" value="ATP-BINDING CASSETTE ABC TRANSPORTER-RELATED"/>
    <property type="match status" value="1"/>
</dbReference>
<feature type="region of interest" description="Disordered" evidence="5">
    <location>
        <begin position="169"/>
        <end position="262"/>
    </location>
</feature>
<evidence type="ECO:0000256" key="2">
    <source>
        <dbReference type="ARBA" id="ARBA00022448"/>
    </source>
</evidence>
<dbReference type="PANTHER" id="PTHR12847:SF9">
    <property type="entry name" value="NECAP-LIKE PROTEIN CG9132"/>
    <property type="match status" value="1"/>
</dbReference>
<feature type="domain" description="NECAP PHear" evidence="6">
    <location>
        <begin position="8"/>
        <end position="163"/>
    </location>
</feature>
<comment type="similarity">
    <text evidence="1">Belongs to the NECAP family.</text>
</comment>